<organism evidence="1 2">
    <name type="scientific">Amycolatopsis echigonensis</name>
    <dbReference type="NCBI Taxonomy" id="2576905"/>
    <lineage>
        <taxon>Bacteria</taxon>
        <taxon>Bacillati</taxon>
        <taxon>Actinomycetota</taxon>
        <taxon>Actinomycetes</taxon>
        <taxon>Pseudonocardiales</taxon>
        <taxon>Pseudonocardiaceae</taxon>
        <taxon>Amycolatopsis</taxon>
    </lineage>
</organism>
<evidence type="ECO:0000313" key="2">
    <source>
        <dbReference type="Proteomes" id="UP000233750"/>
    </source>
</evidence>
<dbReference type="RefSeq" id="WP_101434153.1">
    <property type="nucleotide sequence ID" value="NZ_PJMY01000002.1"/>
</dbReference>
<name>A0A2N3X0F1_9PSEU</name>
<dbReference type="EMBL" id="PJMY01000002">
    <property type="protein sequence ID" value="PKV99588.1"/>
    <property type="molecule type" value="Genomic_DNA"/>
</dbReference>
<comment type="caution">
    <text evidence="1">The sequence shown here is derived from an EMBL/GenBank/DDBJ whole genome shotgun (WGS) entry which is preliminary data.</text>
</comment>
<dbReference type="OrthoDB" id="9961691at2"/>
<accession>A0A2N3X0F1</accession>
<evidence type="ECO:0000313" key="1">
    <source>
        <dbReference type="EMBL" id="PKV99588.1"/>
    </source>
</evidence>
<proteinExistence type="predicted"/>
<keyword evidence="2" id="KW-1185">Reference proteome</keyword>
<sequence>MNTAIYPDTKTLVQNFRQHTIDEIDGWSVGWRGMRVESDACELRSWLAGFDSTEAALVELHATMLRSATGDVTTVPERMTVPAAVLFGLTRAVQQGGRAVSDDVVLRCVAHVLAAVHSPNYGADHGRHLDMARSWMAQAYLLAGVEAGAR</sequence>
<dbReference type="Proteomes" id="UP000233750">
    <property type="component" value="Unassembled WGS sequence"/>
</dbReference>
<protein>
    <submittedName>
        <fullName evidence="1">Uncharacterized protein</fullName>
    </submittedName>
</protein>
<gene>
    <name evidence="1" type="ORF">ATK30_0568</name>
</gene>
<dbReference type="AlphaFoldDB" id="A0A2N3X0F1"/>
<reference evidence="1 2" key="1">
    <citation type="submission" date="2017-12" db="EMBL/GenBank/DDBJ databases">
        <title>Sequencing the genomes of 1000 Actinobacteria strains.</title>
        <authorList>
            <person name="Klenk H.-P."/>
        </authorList>
    </citation>
    <scope>NUCLEOTIDE SEQUENCE [LARGE SCALE GENOMIC DNA]</scope>
    <source>
        <strain evidence="1 2">DSM 45165</strain>
    </source>
</reference>